<sequence length="233" mass="26784">MNPFDLAILKFFNHFAFRSALFDRMTMGMESFYFTRGLGLICLLWWLWFRHGPAARRDREIVIATTVAAFLALFIGRLLAHYLPFRLRPMADPTLMMRFPADAFTCKAPVIRTWSSFPSDHAMMWCAVATGIYLASRRLGIVTFIYTIIFICFPRIYLGMHYPTDVLAGAVLGIVICLILNHPTIRERIATPALDWSIKYQGVFYAAVFLLSFELASQFDELRKLGEFLLKNA</sequence>
<feature type="transmembrane region" description="Helical" evidence="4">
    <location>
        <begin position="31"/>
        <end position="49"/>
    </location>
</feature>
<dbReference type="EMBL" id="BMJA01000001">
    <property type="protein sequence ID" value="GGA20035.1"/>
    <property type="molecule type" value="Genomic_DNA"/>
</dbReference>
<comment type="catalytic activity">
    <reaction evidence="3">
        <text>di-trans,octa-cis-undecaprenyl diphosphate + H2O = di-trans,octa-cis-undecaprenyl phosphate + phosphate + H(+)</text>
        <dbReference type="Rhea" id="RHEA:28094"/>
        <dbReference type="ChEBI" id="CHEBI:15377"/>
        <dbReference type="ChEBI" id="CHEBI:15378"/>
        <dbReference type="ChEBI" id="CHEBI:43474"/>
        <dbReference type="ChEBI" id="CHEBI:58405"/>
        <dbReference type="ChEBI" id="CHEBI:60392"/>
        <dbReference type="EC" id="3.6.1.27"/>
    </reaction>
</comment>
<keyword evidence="4" id="KW-1133">Transmembrane helix</keyword>
<evidence type="ECO:0000256" key="1">
    <source>
        <dbReference type="ARBA" id="ARBA00012374"/>
    </source>
</evidence>
<feature type="transmembrane region" description="Helical" evidence="4">
    <location>
        <begin position="139"/>
        <end position="158"/>
    </location>
</feature>
<dbReference type="EC" id="3.6.1.27" evidence="1"/>
<name>A0ABQ1FLC1_9GAMM</name>
<evidence type="ECO:0000259" key="5">
    <source>
        <dbReference type="SMART" id="SM00014"/>
    </source>
</evidence>
<dbReference type="InterPro" id="IPR000326">
    <property type="entry name" value="PAP2/HPO"/>
</dbReference>
<dbReference type="PANTHER" id="PTHR14969:SF13">
    <property type="entry name" value="AT30094P"/>
    <property type="match status" value="1"/>
</dbReference>
<evidence type="ECO:0000313" key="7">
    <source>
        <dbReference type="Proteomes" id="UP000620046"/>
    </source>
</evidence>
<accession>A0ABQ1FLC1</accession>
<keyword evidence="4" id="KW-0472">Membrane</keyword>
<proteinExistence type="predicted"/>
<feature type="transmembrane region" description="Helical" evidence="4">
    <location>
        <begin position="202"/>
        <end position="219"/>
    </location>
</feature>
<feature type="transmembrane region" description="Helical" evidence="4">
    <location>
        <begin position="61"/>
        <end position="80"/>
    </location>
</feature>
<reference evidence="7" key="1">
    <citation type="journal article" date="2019" name="Int. J. Syst. Evol. Microbiol.">
        <title>The Global Catalogue of Microorganisms (GCM) 10K type strain sequencing project: providing services to taxonomists for standard genome sequencing and annotation.</title>
        <authorList>
            <consortium name="The Broad Institute Genomics Platform"/>
            <consortium name="The Broad Institute Genome Sequencing Center for Infectious Disease"/>
            <person name="Wu L."/>
            <person name="Ma J."/>
        </authorList>
    </citation>
    <scope>NUCLEOTIDE SEQUENCE [LARGE SCALE GENOMIC DNA]</scope>
    <source>
        <strain evidence="7">CGMCC 1.15439</strain>
    </source>
</reference>
<feature type="transmembrane region" description="Helical" evidence="4">
    <location>
        <begin position="164"/>
        <end position="181"/>
    </location>
</feature>
<dbReference type="SUPFAM" id="SSF48317">
    <property type="entry name" value="Acid phosphatase/Vanadium-dependent haloperoxidase"/>
    <property type="match status" value="1"/>
</dbReference>
<dbReference type="Pfam" id="PF01569">
    <property type="entry name" value="PAP2"/>
    <property type="match status" value="1"/>
</dbReference>
<protein>
    <recommendedName>
        <fullName evidence="1">undecaprenyl-diphosphate phosphatase</fullName>
        <ecNumber evidence="1">3.6.1.27</ecNumber>
    </recommendedName>
    <alternativeName>
        <fullName evidence="2">Undecaprenyl pyrophosphate phosphatase</fullName>
    </alternativeName>
</protein>
<evidence type="ECO:0000256" key="3">
    <source>
        <dbReference type="ARBA" id="ARBA00047594"/>
    </source>
</evidence>
<dbReference type="Gene3D" id="1.20.144.10">
    <property type="entry name" value="Phosphatidic acid phosphatase type 2/haloperoxidase"/>
    <property type="match status" value="1"/>
</dbReference>
<dbReference type="PANTHER" id="PTHR14969">
    <property type="entry name" value="SPHINGOSINE-1-PHOSPHATE PHOSPHOHYDROLASE"/>
    <property type="match status" value="1"/>
</dbReference>
<dbReference type="SMART" id="SM00014">
    <property type="entry name" value="acidPPc"/>
    <property type="match status" value="1"/>
</dbReference>
<keyword evidence="7" id="KW-1185">Reference proteome</keyword>
<gene>
    <name evidence="6" type="ORF">GCM10010981_05070</name>
</gene>
<dbReference type="Proteomes" id="UP000620046">
    <property type="component" value="Unassembled WGS sequence"/>
</dbReference>
<organism evidence="6 7">
    <name type="scientific">Dyella nitratireducens</name>
    <dbReference type="NCBI Taxonomy" id="1849580"/>
    <lineage>
        <taxon>Bacteria</taxon>
        <taxon>Pseudomonadati</taxon>
        <taxon>Pseudomonadota</taxon>
        <taxon>Gammaproteobacteria</taxon>
        <taxon>Lysobacterales</taxon>
        <taxon>Rhodanobacteraceae</taxon>
        <taxon>Dyella</taxon>
    </lineage>
</organism>
<dbReference type="InterPro" id="IPR036938">
    <property type="entry name" value="PAP2/HPO_sf"/>
</dbReference>
<evidence type="ECO:0000256" key="4">
    <source>
        <dbReference type="SAM" id="Phobius"/>
    </source>
</evidence>
<evidence type="ECO:0000313" key="6">
    <source>
        <dbReference type="EMBL" id="GGA20035.1"/>
    </source>
</evidence>
<comment type="caution">
    <text evidence="6">The sequence shown here is derived from an EMBL/GenBank/DDBJ whole genome shotgun (WGS) entry which is preliminary data.</text>
</comment>
<feature type="domain" description="Phosphatidic acid phosphatase type 2/haloperoxidase" evidence="5">
    <location>
        <begin position="61"/>
        <end position="181"/>
    </location>
</feature>
<keyword evidence="4" id="KW-0812">Transmembrane</keyword>
<evidence type="ECO:0000256" key="2">
    <source>
        <dbReference type="ARBA" id="ARBA00032707"/>
    </source>
</evidence>